<reference evidence="1 2" key="1">
    <citation type="submission" date="2020-08" db="EMBL/GenBank/DDBJ databases">
        <title>Cohnella phylogeny.</title>
        <authorList>
            <person name="Dunlap C."/>
        </authorList>
    </citation>
    <scope>NUCLEOTIDE SEQUENCE [LARGE SCALE GENOMIC DNA]</scope>
    <source>
        <strain evidence="1 2">CBP 2801</strain>
    </source>
</reference>
<keyword evidence="2" id="KW-1185">Reference proteome</keyword>
<proteinExistence type="predicted"/>
<gene>
    <name evidence="1" type="ORF">H7C18_13225</name>
</gene>
<comment type="caution">
    <text evidence="1">The sequence shown here is derived from an EMBL/GenBank/DDBJ whole genome shotgun (WGS) entry which is preliminary data.</text>
</comment>
<evidence type="ECO:0000313" key="1">
    <source>
        <dbReference type="EMBL" id="MBB6731876.1"/>
    </source>
</evidence>
<dbReference type="RefSeq" id="WP_185129549.1">
    <property type="nucleotide sequence ID" value="NZ_JACJVO010000016.1"/>
</dbReference>
<organism evidence="1 2">
    <name type="scientific">Cohnella zeiphila</name>
    <dbReference type="NCBI Taxonomy" id="2761120"/>
    <lineage>
        <taxon>Bacteria</taxon>
        <taxon>Bacillati</taxon>
        <taxon>Bacillota</taxon>
        <taxon>Bacilli</taxon>
        <taxon>Bacillales</taxon>
        <taxon>Paenibacillaceae</taxon>
        <taxon>Cohnella</taxon>
    </lineage>
</organism>
<protein>
    <submittedName>
        <fullName evidence="1">Uncharacterized protein</fullName>
    </submittedName>
</protein>
<name>A0A7X0SL23_9BACL</name>
<evidence type="ECO:0000313" key="2">
    <source>
        <dbReference type="Proteomes" id="UP000564644"/>
    </source>
</evidence>
<dbReference type="Proteomes" id="UP000564644">
    <property type="component" value="Unassembled WGS sequence"/>
</dbReference>
<accession>A0A7X0SL23</accession>
<dbReference type="AlphaFoldDB" id="A0A7X0SL23"/>
<dbReference type="EMBL" id="JACJVO010000016">
    <property type="protein sequence ID" value="MBB6731876.1"/>
    <property type="molecule type" value="Genomic_DNA"/>
</dbReference>
<sequence>MKLEDILKSYNAELKYPEIKPNEMELLQYLQEKLMDRSIPEENKVDIRKQYEELVRLIAINMPMPHIVLTPKEEQK</sequence>